<dbReference type="GO" id="GO:0005737">
    <property type="term" value="C:cytoplasm"/>
    <property type="evidence" value="ECO:0007669"/>
    <property type="project" value="UniProtKB-ARBA"/>
</dbReference>
<dbReference type="AlphaFoldDB" id="A0A8S0SQR9"/>
<organism evidence="6 7">
    <name type="scientific">Olea europaea subsp. europaea</name>
    <dbReference type="NCBI Taxonomy" id="158383"/>
    <lineage>
        <taxon>Eukaryota</taxon>
        <taxon>Viridiplantae</taxon>
        <taxon>Streptophyta</taxon>
        <taxon>Embryophyta</taxon>
        <taxon>Tracheophyta</taxon>
        <taxon>Spermatophyta</taxon>
        <taxon>Magnoliopsida</taxon>
        <taxon>eudicotyledons</taxon>
        <taxon>Gunneridae</taxon>
        <taxon>Pentapetalae</taxon>
        <taxon>asterids</taxon>
        <taxon>lamiids</taxon>
        <taxon>Lamiales</taxon>
        <taxon>Oleaceae</taxon>
        <taxon>Oleeae</taxon>
        <taxon>Olea</taxon>
    </lineage>
</organism>
<comment type="similarity">
    <text evidence="2">Belongs to the eukaryotic RPC34/RPC39 RNA polymerase subunit family.</text>
</comment>
<dbReference type="GO" id="GO:0006383">
    <property type="term" value="P:transcription by RNA polymerase III"/>
    <property type="evidence" value="ECO:0007669"/>
    <property type="project" value="InterPro"/>
</dbReference>
<reference evidence="6 7" key="1">
    <citation type="submission" date="2019-12" db="EMBL/GenBank/DDBJ databases">
        <authorList>
            <person name="Alioto T."/>
            <person name="Alioto T."/>
            <person name="Gomez Garrido J."/>
        </authorList>
    </citation>
    <scope>NUCLEOTIDE SEQUENCE [LARGE SCALE GENOMIC DNA]</scope>
</reference>
<evidence type="ECO:0000256" key="2">
    <source>
        <dbReference type="ARBA" id="ARBA00011038"/>
    </source>
</evidence>
<comment type="caution">
    <text evidence="6">The sequence shown here is derived from an EMBL/GenBank/DDBJ whole genome shotgun (WGS) entry which is preliminary data.</text>
</comment>
<dbReference type="Proteomes" id="UP000594638">
    <property type="component" value="Unassembled WGS sequence"/>
</dbReference>
<dbReference type="FunFam" id="1.10.10.10:FF:000116">
    <property type="entry name" value="DNA-directed RNA polymerase III subunit RPC6"/>
    <property type="match status" value="1"/>
</dbReference>
<dbReference type="SUPFAM" id="SSF46785">
    <property type="entry name" value="Winged helix' DNA-binding domain"/>
    <property type="match status" value="1"/>
</dbReference>
<protein>
    <submittedName>
        <fullName evidence="6">DNA-directed RNA polymerase III subunit rpc6-like</fullName>
    </submittedName>
</protein>
<evidence type="ECO:0000313" key="7">
    <source>
        <dbReference type="Proteomes" id="UP000594638"/>
    </source>
</evidence>
<accession>A0A8S0SQR9</accession>
<proteinExistence type="inferred from homology"/>
<dbReference type="InterPro" id="IPR016049">
    <property type="entry name" value="RNA_pol_Rpc34-like"/>
</dbReference>
<dbReference type="GO" id="GO:0005666">
    <property type="term" value="C:RNA polymerase III complex"/>
    <property type="evidence" value="ECO:0007669"/>
    <property type="project" value="InterPro"/>
</dbReference>
<dbReference type="InterPro" id="IPR007832">
    <property type="entry name" value="RNA_pol_Rpc34"/>
</dbReference>
<keyword evidence="3 6" id="KW-0240">DNA-directed RNA polymerase</keyword>
<keyword evidence="7" id="KW-1185">Reference proteome</keyword>
<dbReference type="Gramene" id="OE9A004365T3">
    <property type="protein sequence ID" value="OE9A004365C3"/>
    <property type="gene ID" value="OE9A004365"/>
</dbReference>
<evidence type="ECO:0000256" key="5">
    <source>
        <dbReference type="ARBA" id="ARBA00023242"/>
    </source>
</evidence>
<comment type="subcellular location">
    <subcellularLocation>
        <location evidence="1">Nucleus</location>
    </subcellularLocation>
</comment>
<evidence type="ECO:0000313" key="6">
    <source>
        <dbReference type="EMBL" id="CAA2994492.1"/>
    </source>
</evidence>
<dbReference type="Gramene" id="OE9A004365T1">
    <property type="protein sequence ID" value="OE9A004365C1"/>
    <property type="gene ID" value="OE9A004365"/>
</dbReference>
<dbReference type="InterPro" id="IPR036390">
    <property type="entry name" value="WH_DNA-bd_sf"/>
</dbReference>
<evidence type="ECO:0000256" key="1">
    <source>
        <dbReference type="ARBA" id="ARBA00004123"/>
    </source>
</evidence>
<sequence length="241" mass="27275">MGMSRSLETSYLKRKRPEVDTLGLVDAERAILNAIKSKKDLGIWVRDIKQETKLTDHVVNKSLKSLLARKLIKEVVNIQYKGKKHYMADEFEPSKQVSGGLWYVDGNLDKELVNVMKQLCLRCIRIEKVATLERVHEHLKKQQVVNFEISSQQVYEILNSMVLDNEIIEVKSTGLWQYYPIPIGTVCYRFDSGPVVAKGSKVGAFASIPCGACPRISLCTPNGVISPSTCAYHTKWLNIDF</sequence>
<dbReference type="OrthoDB" id="613763at2759"/>
<evidence type="ECO:0000256" key="4">
    <source>
        <dbReference type="ARBA" id="ARBA00023163"/>
    </source>
</evidence>
<dbReference type="GO" id="GO:0005654">
    <property type="term" value="C:nucleoplasm"/>
    <property type="evidence" value="ECO:0007669"/>
    <property type="project" value="UniProtKB-ARBA"/>
</dbReference>
<dbReference type="PANTHER" id="PTHR12780">
    <property type="entry name" value="RNA POLYMERASE III DNA DIRECTED , 39KD SUBUNIT-RELATED"/>
    <property type="match status" value="1"/>
</dbReference>
<dbReference type="Gene3D" id="1.10.10.10">
    <property type="entry name" value="Winged helix-like DNA-binding domain superfamily/Winged helix DNA-binding domain"/>
    <property type="match status" value="1"/>
</dbReference>
<keyword evidence="5" id="KW-0539">Nucleus</keyword>
<dbReference type="EMBL" id="CACTIH010005475">
    <property type="protein sequence ID" value="CAA2994492.1"/>
    <property type="molecule type" value="Genomic_DNA"/>
</dbReference>
<dbReference type="InterPro" id="IPR036388">
    <property type="entry name" value="WH-like_DNA-bd_sf"/>
</dbReference>
<gene>
    <name evidence="6" type="ORF">OLEA9_A004365</name>
</gene>
<keyword evidence="4" id="KW-0804">Transcription</keyword>
<evidence type="ECO:0000256" key="3">
    <source>
        <dbReference type="ARBA" id="ARBA00022478"/>
    </source>
</evidence>
<name>A0A8S0SQR9_OLEEU</name>
<dbReference type="Gramene" id="OE9A004365T2">
    <property type="protein sequence ID" value="OE9A004365C2"/>
    <property type="gene ID" value="OE9A004365"/>
</dbReference>
<dbReference type="Pfam" id="PF05158">
    <property type="entry name" value="RNA_pol_Rpc34"/>
    <property type="match status" value="2"/>
</dbReference>